<evidence type="ECO:0000313" key="4">
    <source>
        <dbReference type="Proteomes" id="UP000267464"/>
    </source>
</evidence>
<keyword evidence="4" id="KW-1185">Reference proteome</keyword>
<reference evidence="3 4" key="1">
    <citation type="submission" date="2018-08" db="EMBL/GenBank/DDBJ databases">
        <authorList>
            <person name="Khan S.A."/>
            <person name="Jeon C.O."/>
            <person name="Chun B.H."/>
            <person name="Jeong S.E."/>
        </authorList>
    </citation>
    <scope>NUCLEOTIDE SEQUENCE [LARGE SCALE GENOMIC DNA]</scope>
    <source>
        <strain evidence="3 4">S-16</strain>
    </source>
</reference>
<dbReference type="InterPro" id="IPR013424">
    <property type="entry name" value="Ice-binding_C"/>
</dbReference>
<dbReference type="AlphaFoldDB" id="A0A3N7HJK8"/>
<dbReference type="Proteomes" id="UP000267464">
    <property type="component" value="Unassembled WGS sequence"/>
</dbReference>
<feature type="signal peptide" evidence="1">
    <location>
        <begin position="1"/>
        <end position="25"/>
    </location>
</feature>
<dbReference type="RefSeq" id="WP_124543101.1">
    <property type="nucleotide sequence ID" value="NZ_QUSW01000008.1"/>
</dbReference>
<feature type="domain" description="Ice-binding protein C-terminal" evidence="2">
    <location>
        <begin position="170"/>
        <end position="195"/>
    </location>
</feature>
<reference evidence="3 4" key="2">
    <citation type="submission" date="2018-12" db="EMBL/GenBank/DDBJ databases">
        <title>Rhizobacter gummiphilus sp. nov., a rubber-degrading bacterium isolated from the soil of a botanical garden in Japan.</title>
        <authorList>
            <person name="Shunsuke S.S."/>
        </authorList>
    </citation>
    <scope>NUCLEOTIDE SEQUENCE [LARGE SCALE GENOMIC DNA]</scope>
    <source>
        <strain evidence="3 4">S-16</strain>
    </source>
</reference>
<dbReference type="NCBIfam" id="TIGR02595">
    <property type="entry name" value="PEP_CTERM"/>
    <property type="match status" value="1"/>
</dbReference>
<sequence length="196" mass="19553">MTLSTSLSRLAAAGCLAAAALSSQAATFACISGGAGDCSVATSTIHWSWDGSTFTVTNDGIGYVAEVYFDLSAGMTASFSGGTGTVLFSPGASPAALPGGTSVGFSSDAAFDSDPGKGKPVNGIDMGESASFLITGALLDSFKDGNLAAGLHVRSLATSSVSLLTVPVTAVPEPQSYALMLAGLGVMGWLARRRRI</sequence>
<evidence type="ECO:0000256" key="1">
    <source>
        <dbReference type="SAM" id="SignalP"/>
    </source>
</evidence>
<comment type="caution">
    <text evidence="3">The sequence shown here is derived from an EMBL/GenBank/DDBJ whole genome shotgun (WGS) entry which is preliminary data.</text>
</comment>
<keyword evidence="1" id="KW-0732">Signal</keyword>
<protein>
    <submittedName>
        <fullName evidence="3">PEP-CTERM sorting domain-containing protein</fullName>
    </submittedName>
</protein>
<evidence type="ECO:0000313" key="3">
    <source>
        <dbReference type="EMBL" id="RQP22250.1"/>
    </source>
</evidence>
<dbReference type="Pfam" id="PF07589">
    <property type="entry name" value="PEP-CTERM"/>
    <property type="match status" value="1"/>
</dbReference>
<feature type="chain" id="PRO_5018317695" evidence="1">
    <location>
        <begin position="26"/>
        <end position="196"/>
    </location>
</feature>
<dbReference type="OrthoDB" id="5570760at2"/>
<organism evidence="3 4">
    <name type="scientific">Piscinibacter terrae</name>
    <dbReference type="NCBI Taxonomy" id="2496871"/>
    <lineage>
        <taxon>Bacteria</taxon>
        <taxon>Pseudomonadati</taxon>
        <taxon>Pseudomonadota</taxon>
        <taxon>Betaproteobacteria</taxon>
        <taxon>Burkholderiales</taxon>
        <taxon>Sphaerotilaceae</taxon>
        <taxon>Piscinibacter</taxon>
    </lineage>
</organism>
<accession>A0A3N7HJK8</accession>
<evidence type="ECO:0000259" key="2">
    <source>
        <dbReference type="Pfam" id="PF07589"/>
    </source>
</evidence>
<dbReference type="EMBL" id="QUSW01000008">
    <property type="protein sequence ID" value="RQP22250.1"/>
    <property type="molecule type" value="Genomic_DNA"/>
</dbReference>
<proteinExistence type="predicted"/>
<gene>
    <name evidence="3" type="ORF">DZC73_25000</name>
</gene>
<name>A0A3N7HJK8_9BURK</name>